<evidence type="ECO:0000313" key="3">
    <source>
        <dbReference type="Proteomes" id="UP001634007"/>
    </source>
</evidence>
<dbReference type="Proteomes" id="UP001634007">
    <property type="component" value="Unassembled WGS sequence"/>
</dbReference>
<protein>
    <submittedName>
        <fullName evidence="2">Uncharacterized protein</fullName>
    </submittedName>
</protein>
<gene>
    <name evidence="2" type="ORF">ACJRO7_026635</name>
</gene>
<evidence type="ECO:0000256" key="1">
    <source>
        <dbReference type="SAM" id="MobiDB-lite"/>
    </source>
</evidence>
<evidence type="ECO:0000313" key="2">
    <source>
        <dbReference type="EMBL" id="KAL3729540.1"/>
    </source>
</evidence>
<reference evidence="2 3" key="1">
    <citation type="submission" date="2024-11" db="EMBL/GenBank/DDBJ databases">
        <title>Chromosome-level genome assembly of Eucalyptus globulus Labill. provides insights into its genome evolution.</title>
        <authorList>
            <person name="Li X."/>
        </authorList>
    </citation>
    <scope>NUCLEOTIDE SEQUENCE [LARGE SCALE GENOMIC DNA]</scope>
    <source>
        <strain evidence="2">CL2024</strain>
        <tissue evidence="2">Fresh tender leaves</tissue>
    </source>
</reference>
<comment type="caution">
    <text evidence="2">The sequence shown here is derived from an EMBL/GenBank/DDBJ whole genome shotgun (WGS) entry which is preliminary data.</text>
</comment>
<keyword evidence="3" id="KW-1185">Reference proteome</keyword>
<feature type="region of interest" description="Disordered" evidence="1">
    <location>
        <begin position="1"/>
        <end position="27"/>
    </location>
</feature>
<feature type="region of interest" description="Disordered" evidence="1">
    <location>
        <begin position="110"/>
        <end position="130"/>
    </location>
</feature>
<proteinExistence type="predicted"/>
<feature type="compositionally biased region" description="Basic and acidic residues" evidence="1">
    <location>
        <begin position="112"/>
        <end position="123"/>
    </location>
</feature>
<dbReference type="AlphaFoldDB" id="A0ABD3K1A5"/>
<accession>A0ABD3K1A5</accession>
<name>A0ABD3K1A5_EUCGL</name>
<organism evidence="2 3">
    <name type="scientific">Eucalyptus globulus</name>
    <name type="common">Tasmanian blue gum</name>
    <dbReference type="NCBI Taxonomy" id="34317"/>
    <lineage>
        <taxon>Eukaryota</taxon>
        <taxon>Viridiplantae</taxon>
        <taxon>Streptophyta</taxon>
        <taxon>Embryophyta</taxon>
        <taxon>Tracheophyta</taxon>
        <taxon>Spermatophyta</taxon>
        <taxon>Magnoliopsida</taxon>
        <taxon>eudicotyledons</taxon>
        <taxon>Gunneridae</taxon>
        <taxon>Pentapetalae</taxon>
        <taxon>rosids</taxon>
        <taxon>malvids</taxon>
        <taxon>Myrtales</taxon>
        <taxon>Myrtaceae</taxon>
        <taxon>Myrtoideae</taxon>
        <taxon>Eucalypteae</taxon>
        <taxon>Eucalyptus</taxon>
    </lineage>
</organism>
<dbReference type="EMBL" id="JBJKBG010000007">
    <property type="protein sequence ID" value="KAL3729540.1"/>
    <property type="molecule type" value="Genomic_DNA"/>
</dbReference>
<feature type="compositionally biased region" description="Basic and acidic residues" evidence="1">
    <location>
        <begin position="15"/>
        <end position="27"/>
    </location>
</feature>
<sequence>MGFEPTARFHRSLKRKNESKEPLAVRTARDRNCNQTTLEPPIEVMNTGIDVDSPLANLESTTMNFGFQVRALFLPRAYCVPSSCVCRGRRWKAGGGFPWSWRPAVKLGRMGEATDAKRNRELPRQMTKAP</sequence>